<name>A0ABP7V857_9ACTN</name>
<reference evidence="2" key="1">
    <citation type="journal article" date="2019" name="Int. J. Syst. Evol. Microbiol.">
        <title>The Global Catalogue of Microorganisms (GCM) 10K type strain sequencing project: providing services to taxonomists for standard genome sequencing and annotation.</title>
        <authorList>
            <consortium name="The Broad Institute Genomics Platform"/>
            <consortium name="The Broad Institute Genome Sequencing Center for Infectious Disease"/>
            <person name="Wu L."/>
            <person name="Ma J."/>
        </authorList>
    </citation>
    <scope>NUCLEOTIDE SEQUENCE [LARGE SCALE GENOMIC DNA]</scope>
    <source>
        <strain evidence="2">JCM 16702</strain>
    </source>
</reference>
<dbReference type="Proteomes" id="UP001500683">
    <property type="component" value="Unassembled WGS sequence"/>
</dbReference>
<dbReference type="RefSeq" id="WP_344942284.1">
    <property type="nucleotide sequence ID" value="NZ_BAAAZG010000002.1"/>
</dbReference>
<protein>
    <submittedName>
        <fullName evidence="1">Uncharacterized protein</fullName>
    </submittedName>
</protein>
<accession>A0ABP7V857</accession>
<sequence length="68" mass="6945">MTQIGAAHRETLDSVDPAALPLPEMSDRMVALILAFDVAKGQLPDSGTGVVPLMLREAASDLAAGQGG</sequence>
<evidence type="ECO:0000313" key="1">
    <source>
        <dbReference type="EMBL" id="GAA4061664.1"/>
    </source>
</evidence>
<gene>
    <name evidence="1" type="ORF">GCM10022214_13380</name>
</gene>
<evidence type="ECO:0000313" key="2">
    <source>
        <dbReference type="Proteomes" id="UP001500683"/>
    </source>
</evidence>
<proteinExistence type="predicted"/>
<organism evidence="1 2">
    <name type="scientific">Actinomadura miaoliensis</name>
    <dbReference type="NCBI Taxonomy" id="430685"/>
    <lineage>
        <taxon>Bacteria</taxon>
        <taxon>Bacillati</taxon>
        <taxon>Actinomycetota</taxon>
        <taxon>Actinomycetes</taxon>
        <taxon>Streptosporangiales</taxon>
        <taxon>Thermomonosporaceae</taxon>
        <taxon>Actinomadura</taxon>
    </lineage>
</organism>
<dbReference type="EMBL" id="BAAAZG010000002">
    <property type="protein sequence ID" value="GAA4061664.1"/>
    <property type="molecule type" value="Genomic_DNA"/>
</dbReference>
<keyword evidence="2" id="KW-1185">Reference proteome</keyword>
<comment type="caution">
    <text evidence="1">The sequence shown here is derived from an EMBL/GenBank/DDBJ whole genome shotgun (WGS) entry which is preliminary data.</text>
</comment>